<reference evidence="2" key="2">
    <citation type="submission" date="2021-02" db="EMBL/GenBank/DDBJ databases">
        <authorList>
            <person name="Kimball J.A."/>
            <person name="Haas M.W."/>
            <person name="Macchietto M."/>
            <person name="Kono T."/>
            <person name="Duquette J."/>
            <person name="Shao M."/>
        </authorList>
    </citation>
    <scope>NUCLEOTIDE SEQUENCE</scope>
    <source>
        <tissue evidence="2">Fresh leaf tissue</tissue>
    </source>
</reference>
<proteinExistence type="predicted"/>
<feature type="region of interest" description="Disordered" evidence="1">
    <location>
        <begin position="44"/>
        <end position="154"/>
    </location>
</feature>
<name>A0A8J6BSM8_ZIZPA</name>
<evidence type="ECO:0000313" key="3">
    <source>
        <dbReference type="Proteomes" id="UP000729402"/>
    </source>
</evidence>
<feature type="compositionally biased region" description="Pro residues" evidence="1">
    <location>
        <begin position="60"/>
        <end position="72"/>
    </location>
</feature>
<feature type="compositionally biased region" description="Basic and acidic residues" evidence="1">
    <location>
        <begin position="114"/>
        <end position="139"/>
    </location>
</feature>
<organism evidence="2 3">
    <name type="scientific">Zizania palustris</name>
    <name type="common">Northern wild rice</name>
    <dbReference type="NCBI Taxonomy" id="103762"/>
    <lineage>
        <taxon>Eukaryota</taxon>
        <taxon>Viridiplantae</taxon>
        <taxon>Streptophyta</taxon>
        <taxon>Embryophyta</taxon>
        <taxon>Tracheophyta</taxon>
        <taxon>Spermatophyta</taxon>
        <taxon>Magnoliopsida</taxon>
        <taxon>Liliopsida</taxon>
        <taxon>Poales</taxon>
        <taxon>Poaceae</taxon>
        <taxon>BOP clade</taxon>
        <taxon>Oryzoideae</taxon>
        <taxon>Oryzeae</taxon>
        <taxon>Zizaniinae</taxon>
        <taxon>Zizania</taxon>
    </lineage>
</organism>
<comment type="caution">
    <text evidence="2">The sequence shown here is derived from an EMBL/GenBank/DDBJ whole genome shotgun (WGS) entry which is preliminary data.</text>
</comment>
<dbReference type="Proteomes" id="UP000729402">
    <property type="component" value="Unassembled WGS sequence"/>
</dbReference>
<dbReference type="EMBL" id="JAAALK010000080">
    <property type="protein sequence ID" value="KAG8095022.1"/>
    <property type="molecule type" value="Genomic_DNA"/>
</dbReference>
<feature type="compositionally biased region" description="Polar residues" evidence="1">
    <location>
        <begin position="1"/>
        <end position="19"/>
    </location>
</feature>
<gene>
    <name evidence="2" type="ORF">GUJ93_ZPchr0012g21130</name>
</gene>
<sequence length="154" mass="17467">MLQHSSLQCSHKATHQQQPSHKRALHLATAADLDTTVVDVERLHRGEKVLHRAHPRAAPHSPPPPPPSPTPLRPGQGPVLRLLRPGQGLREAQPMRPSQWPWEARPVRPSLAPHDARLDFPHRRVQSKVEEMRRPRCGERNQQGEAKGERKEPE</sequence>
<protein>
    <submittedName>
        <fullName evidence="2">Uncharacterized protein</fullName>
    </submittedName>
</protein>
<evidence type="ECO:0000313" key="2">
    <source>
        <dbReference type="EMBL" id="KAG8095022.1"/>
    </source>
</evidence>
<evidence type="ECO:0000256" key="1">
    <source>
        <dbReference type="SAM" id="MobiDB-lite"/>
    </source>
</evidence>
<dbReference type="AlphaFoldDB" id="A0A8J6BSM8"/>
<reference evidence="2" key="1">
    <citation type="journal article" date="2021" name="bioRxiv">
        <title>Whole Genome Assembly and Annotation of Northern Wild Rice, Zizania palustris L., Supports a Whole Genome Duplication in the Zizania Genus.</title>
        <authorList>
            <person name="Haas M."/>
            <person name="Kono T."/>
            <person name="Macchietto M."/>
            <person name="Millas R."/>
            <person name="McGilp L."/>
            <person name="Shao M."/>
            <person name="Duquette J."/>
            <person name="Hirsch C.N."/>
            <person name="Kimball J."/>
        </authorList>
    </citation>
    <scope>NUCLEOTIDE SEQUENCE</scope>
    <source>
        <tissue evidence="2">Fresh leaf tissue</tissue>
    </source>
</reference>
<keyword evidence="3" id="KW-1185">Reference proteome</keyword>
<accession>A0A8J6BSM8</accession>
<feature type="region of interest" description="Disordered" evidence="1">
    <location>
        <begin position="1"/>
        <end position="24"/>
    </location>
</feature>